<dbReference type="PANTHER" id="PTHR43304">
    <property type="entry name" value="PHYTOCHROME-LIKE PROTEIN CPH1"/>
    <property type="match status" value="1"/>
</dbReference>
<gene>
    <name evidence="8" type="ORF">D0469_13950</name>
</gene>
<dbReference type="InterPro" id="IPR035965">
    <property type="entry name" value="PAS-like_dom_sf"/>
</dbReference>
<feature type="domain" description="PAS" evidence="6">
    <location>
        <begin position="26"/>
        <end position="61"/>
    </location>
</feature>
<evidence type="ECO:0000256" key="4">
    <source>
        <dbReference type="ARBA" id="ARBA00022679"/>
    </source>
</evidence>
<feature type="domain" description="PAC" evidence="7">
    <location>
        <begin position="90"/>
        <end position="141"/>
    </location>
</feature>
<keyword evidence="3" id="KW-0597">Phosphoprotein</keyword>
<dbReference type="EMBL" id="QVTE01000040">
    <property type="protein sequence ID" value="RFU67646.1"/>
    <property type="molecule type" value="Genomic_DNA"/>
</dbReference>
<keyword evidence="9" id="KW-1185">Reference proteome</keyword>
<feature type="domain" description="PAC" evidence="7">
    <location>
        <begin position="466"/>
        <end position="517"/>
    </location>
</feature>
<dbReference type="InterPro" id="IPR001610">
    <property type="entry name" value="PAC"/>
</dbReference>
<dbReference type="GO" id="GO:0004673">
    <property type="term" value="F:protein histidine kinase activity"/>
    <property type="evidence" value="ECO:0007669"/>
    <property type="project" value="UniProtKB-EC"/>
</dbReference>
<feature type="domain" description="PAS" evidence="6">
    <location>
        <begin position="518"/>
        <end position="574"/>
    </location>
</feature>
<protein>
    <recommendedName>
        <fullName evidence="2">histidine kinase</fullName>
        <ecNumber evidence="2">2.7.13.3</ecNumber>
    </recommendedName>
</protein>
<dbReference type="InterPro" id="IPR000014">
    <property type="entry name" value="PAS"/>
</dbReference>
<accession>A0A372LML6</accession>
<dbReference type="Pfam" id="PF13426">
    <property type="entry name" value="PAS_9"/>
    <property type="match status" value="2"/>
</dbReference>
<comment type="catalytic activity">
    <reaction evidence="1">
        <text>ATP + protein L-histidine = ADP + protein N-phospho-L-histidine.</text>
        <dbReference type="EC" id="2.7.13.3"/>
    </reaction>
</comment>
<feature type="domain" description="PAS" evidence="6">
    <location>
        <begin position="270"/>
        <end position="340"/>
    </location>
</feature>
<evidence type="ECO:0000256" key="2">
    <source>
        <dbReference type="ARBA" id="ARBA00012438"/>
    </source>
</evidence>
<dbReference type="SMART" id="SM00331">
    <property type="entry name" value="PP2C_SIG"/>
    <property type="match status" value="1"/>
</dbReference>
<dbReference type="SMART" id="SM00091">
    <property type="entry name" value="PAS"/>
    <property type="match status" value="5"/>
</dbReference>
<dbReference type="InterPro" id="IPR052162">
    <property type="entry name" value="Sensor_kinase/Photoreceptor"/>
</dbReference>
<dbReference type="Pfam" id="PF08447">
    <property type="entry name" value="PAS_3"/>
    <property type="match status" value="1"/>
</dbReference>
<dbReference type="CDD" id="cd00130">
    <property type="entry name" value="PAS"/>
    <property type="match status" value="5"/>
</dbReference>
<dbReference type="Proteomes" id="UP000264541">
    <property type="component" value="Unassembled WGS sequence"/>
</dbReference>
<reference evidence="8 9" key="1">
    <citation type="submission" date="2018-08" db="EMBL/GenBank/DDBJ databases">
        <title>Bacillus chawlae sp. nov., Bacillus glennii sp. nov., and Bacillus saganii sp. nov. Isolated from the Vehicle Assembly Building at Kennedy Space Center where the Viking Spacecraft were Assembled.</title>
        <authorList>
            <person name="Seuylemezian A."/>
            <person name="Vaishampayan P."/>
        </authorList>
    </citation>
    <scope>NUCLEOTIDE SEQUENCE [LARGE SCALE GENOMIC DNA]</scope>
    <source>
        <strain evidence="8 9">V47-23a</strain>
    </source>
</reference>
<dbReference type="InterPro" id="IPR013655">
    <property type="entry name" value="PAS_fold_3"/>
</dbReference>
<dbReference type="PROSITE" id="PS50112">
    <property type="entry name" value="PAS"/>
    <property type="match status" value="5"/>
</dbReference>
<dbReference type="SUPFAM" id="SSF55785">
    <property type="entry name" value="PYP-like sensor domain (PAS domain)"/>
    <property type="match status" value="5"/>
</dbReference>
<feature type="domain" description="PAC" evidence="7">
    <location>
        <begin position="597"/>
        <end position="649"/>
    </location>
</feature>
<dbReference type="Gene3D" id="3.30.450.20">
    <property type="entry name" value="PAS domain"/>
    <property type="match status" value="5"/>
</dbReference>
<dbReference type="AlphaFoldDB" id="A0A372LML6"/>
<proteinExistence type="predicted"/>
<dbReference type="InterPro" id="IPR001932">
    <property type="entry name" value="PPM-type_phosphatase-like_dom"/>
</dbReference>
<dbReference type="InterPro" id="IPR036457">
    <property type="entry name" value="PPM-type-like_dom_sf"/>
</dbReference>
<evidence type="ECO:0000259" key="7">
    <source>
        <dbReference type="PROSITE" id="PS50113"/>
    </source>
</evidence>
<sequence>MERRPSMKEAQMILSEWLKNGPHLSLFNNLPDAIYVLDINGKYIDGNLAIKNLTGYSAEEFKQLTPEEIIYESSLSHRDAILQNVTQKIEEYEVKFRHKDGQILTASVTYIPIIHENEIIGLYGIAKNISEDIKGKLKIIESERKFRLLSESSLDMIALLSPRDWNFIYVSPASKHLLGFEPEEMVGHSPFKYFHPEDIATTFEKHKQAFERKLEFKMTARVKQKGGDYIWLETTCNFNRDETSGEITDCVTVSRDITKRKKDEEKYKINEQWYKSLFDYNPAAVFSFNMDGDFISHNKNFLTLTGYSKEEIGIMSFIPFVAPKDLALTVRHFELAKQGEPQHYLTTLVHKNGEHLPVQVSNLPIIIDGNIVGVYGIAYDVSARVKAEGQLKESEQRYRSLFEYNPAAVYSFDLEGNYTSVNRMLEKISGYSKEELLTMNFSHLLDPEDIEYTQWYFSQAKGGKAQNYDVTLLHKDGRKIEINVVNIPIIVDSDIVGVYGICTDITDRKRYINQVERLSNQNRLILDSVADGIIGLDKAGKALFINKAGEKILGYEEYELSARASDLFMLHNQEAQFDSLRTINARIRETAKDGRQRFVERDMFYKKDGNSIPVEYSISPMYEHGVITGTVVTFSDITEKLKIEQLKQEHEQIEFEFKLASRVQKSLLTQVPKLSLPGETDVGVISVPFRKLNGDFYNVVNTGDQIQLGIADISGKGMAAAILMSMIKYAMDQIDQESLPHEILHELNQYCAKYLDPTMFVTMFMGIYNDKTSMFHFASAGHEPAILYQAGKNKMIDLNAKGAVLGLSRETKYVTKSIQLLQGDMVLLYTDGITEERLAYGVDDNNNLKELFFSTDKSLPAQQVVDSIYKKVCESQGDNIFDDQTLLLFKKN</sequence>
<evidence type="ECO:0000313" key="8">
    <source>
        <dbReference type="EMBL" id="RFU67646.1"/>
    </source>
</evidence>
<dbReference type="PANTHER" id="PTHR43304:SF1">
    <property type="entry name" value="PAC DOMAIN-CONTAINING PROTEIN"/>
    <property type="match status" value="1"/>
</dbReference>
<dbReference type="PROSITE" id="PS50113">
    <property type="entry name" value="PAC"/>
    <property type="match status" value="5"/>
</dbReference>
<keyword evidence="5" id="KW-0418">Kinase</keyword>
<dbReference type="Pfam" id="PF00989">
    <property type="entry name" value="PAS"/>
    <property type="match status" value="2"/>
</dbReference>
<organism evidence="8 9">
    <name type="scientific">Peribacillus saganii</name>
    <dbReference type="NCBI Taxonomy" id="2303992"/>
    <lineage>
        <taxon>Bacteria</taxon>
        <taxon>Bacillati</taxon>
        <taxon>Bacillota</taxon>
        <taxon>Bacilli</taxon>
        <taxon>Bacillales</taxon>
        <taxon>Bacillaceae</taxon>
        <taxon>Peribacillus</taxon>
    </lineage>
</organism>
<dbReference type="Gene3D" id="3.60.40.10">
    <property type="entry name" value="PPM-type phosphatase domain"/>
    <property type="match status" value="1"/>
</dbReference>
<feature type="domain" description="PAC" evidence="7">
    <location>
        <begin position="342"/>
        <end position="393"/>
    </location>
</feature>
<evidence type="ECO:0000259" key="6">
    <source>
        <dbReference type="PROSITE" id="PS50112"/>
    </source>
</evidence>
<feature type="domain" description="PAS" evidence="6">
    <location>
        <begin position="142"/>
        <end position="213"/>
    </location>
</feature>
<evidence type="ECO:0000313" key="9">
    <source>
        <dbReference type="Proteomes" id="UP000264541"/>
    </source>
</evidence>
<comment type="caution">
    <text evidence="8">The sequence shown here is derived from an EMBL/GenBank/DDBJ whole genome shotgun (WGS) entry which is preliminary data.</text>
</comment>
<feature type="domain" description="PAC" evidence="7">
    <location>
        <begin position="212"/>
        <end position="269"/>
    </location>
</feature>
<dbReference type="InterPro" id="IPR000700">
    <property type="entry name" value="PAS-assoc_C"/>
</dbReference>
<evidence type="ECO:0000256" key="3">
    <source>
        <dbReference type="ARBA" id="ARBA00022553"/>
    </source>
</evidence>
<feature type="domain" description="PAS" evidence="6">
    <location>
        <begin position="394"/>
        <end position="451"/>
    </location>
</feature>
<evidence type="ECO:0000256" key="5">
    <source>
        <dbReference type="ARBA" id="ARBA00022777"/>
    </source>
</evidence>
<dbReference type="Pfam" id="PF07228">
    <property type="entry name" value="SpoIIE"/>
    <property type="match status" value="1"/>
</dbReference>
<dbReference type="EC" id="2.7.13.3" evidence="2"/>
<dbReference type="SMART" id="SM00086">
    <property type="entry name" value="PAC"/>
    <property type="match status" value="5"/>
</dbReference>
<dbReference type="NCBIfam" id="TIGR00229">
    <property type="entry name" value="sensory_box"/>
    <property type="match status" value="5"/>
</dbReference>
<dbReference type="SUPFAM" id="SSF81606">
    <property type="entry name" value="PP2C-like"/>
    <property type="match status" value="1"/>
</dbReference>
<dbReference type="GO" id="GO:0006355">
    <property type="term" value="P:regulation of DNA-templated transcription"/>
    <property type="evidence" value="ECO:0007669"/>
    <property type="project" value="InterPro"/>
</dbReference>
<name>A0A372LML6_9BACI</name>
<evidence type="ECO:0000256" key="1">
    <source>
        <dbReference type="ARBA" id="ARBA00000085"/>
    </source>
</evidence>
<dbReference type="InterPro" id="IPR013767">
    <property type="entry name" value="PAS_fold"/>
</dbReference>
<keyword evidence="4" id="KW-0808">Transferase</keyword>